<proteinExistence type="predicted"/>
<name>A0AA43RIU1_9ACTN</name>
<dbReference type="InterPro" id="IPR018076">
    <property type="entry name" value="T2SS_GspF_dom"/>
</dbReference>
<feature type="domain" description="Type II secretion system protein GspF" evidence="7">
    <location>
        <begin position="155"/>
        <end position="279"/>
    </location>
</feature>
<feature type="transmembrane region" description="Helical" evidence="6">
    <location>
        <begin position="6"/>
        <end position="27"/>
    </location>
</feature>
<protein>
    <submittedName>
        <fullName evidence="8">Type II secretion system F family protein</fullName>
    </submittedName>
</protein>
<keyword evidence="4 6" id="KW-1133">Transmembrane helix</keyword>
<evidence type="ECO:0000313" key="8">
    <source>
        <dbReference type="EMBL" id="MDO4842589.1"/>
    </source>
</evidence>
<dbReference type="Proteomes" id="UP001168575">
    <property type="component" value="Unassembled WGS sequence"/>
</dbReference>
<feature type="transmembrane region" description="Helical" evidence="6">
    <location>
        <begin position="294"/>
        <end position="314"/>
    </location>
</feature>
<sequence length="323" mass="34820">MAPQHCVIIAIIFVCLCVCIFNVICCASDFLQRQRIAWALGVFKKAPFLKSFAIKSEAIFGGLSSRLLEYSFVKKGASSGAILLEFRGINCKDSTFVSCLLFVCVVTAAVGFLASFSFVFALCSAIVVFVGTLLGANSRLSRAMNDIREQVPDAIRCMSTCTKCGLSLLQTFEQASHECKGALGKVFALAHRRLNLGATVLESLEVFDTISSVPELKFIGLAFSVQHVTGGPISDVLDFARESVLNELELARTLRIQTTQAKMSATIVTLMPFILLAAFSFLSPGFLSPFFSSFIGATMLAIAIGMQALGVLIVRKILSDCEG</sequence>
<evidence type="ECO:0000259" key="7">
    <source>
        <dbReference type="Pfam" id="PF00482"/>
    </source>
</evidence>
<evidence type="ECO:0000256" key="4">
    <source>
        <dbReference type="ARBA" id="ARBA00022989"/>
    </source>
</evidence>
<feature type="transmembrane region" description="Helical" evidence="6">
    <location>
        <begin position="263"/>
        <end position="282"/>
    </location>
</feature>
<reference evidence="8" key="1">
    <citation type="submission" date="2023-07" db="EMBL/GenBank/DDBJ databases">
        <title>Between Cages and Wild: Unraveling the Impact of Captivity on Animal Microbiomes and Antimicrobial Resistance.</title>
        <authorList>
            <person name="Schmartz G.P."/>
            <person name="Rehner J."/>
            <person name="Schuff M.J."/>
            <person name="Becker S.L."/>
            <person name="Kravczyk M."/>
            <person name="Gurevich A."/>
            <person name="Francke R."/>
            <person name="Mueller R."/>
            <person name="Keller V."/>
            <person name="Keller A."/>
        </authorList>
    </citation>
    <scope>NUCLEOTIDE SEQUENCE</scope>
    <source>
        <strain evidence="8">S12M_St_49</strain>
    </source>
</reference>
<feature type="transmembrane region" description="Helical" evidence="6">
    <location>
        <begin position="118"/>
        <end position="136"/>
    </location>
</feature>
<dbReference type="Pfam" id="PF00482">
    <property type="entry name" value="T2SSF"/>
    <property type="match status" value="1"/>
</dbReference>
<comment type="caution">
    <text evidence="8">The sequence shown here is derived from an EMBL/GenBank/DDBJ whole genome shotgun (WGS) entry which is preliminary data.</text>
</comment>
<dbReference type="GO" id="GO:0005886">
    <property type="term" value="C:plasma membrane"/>
    <property type="evidence" value="ECO:0007669"/>
    <property type="project" value="UniProtKB-SubCell"/>
</dbReference>
<evidence type="ECO:0000256" key="5">
    <source>
        <dbReference type="ARBA" id="ARBA00023136"/>
    </source>
</evidence>
<evidence type="ECO:0000256" key="2">
    <source>
        <dbReference type="ARBA" id="ARBA00022475"/>
    </source>
</evidence>
<organism evidence="8 9">
    <name type="scientific">Phoenicibacter congonensis</name>
    <dbReference type="NCBI Taxonomy" id="1944646"/>
    <lineage>
        <taxon>Bacteria</taxon>
        <taxon>Bacillati</taxon>
        <taxon>Actinomycetota</taxon>
        <taxon>Coriobacteriia</taxon>
        <taxon>Eggerthellales</taxon>
        <taxon>Eggerthellaceae</taxon>
        <taxon>Phoenicibacter</taxon>
    </lineage>
</organism>
<dbReference type="PANTHER" id="PTHR35007:SF1">
    <property type="entry name" value="PILUS ASSEMBLY PROTEIN"/>
    <property type="match status" value="1"/>
</dbReference>
<feature type="transmembrane region" description="Helical" evidence="6">
    <location>
        <begin position="94"/>
        <end position="112"/>
    </location>
</feature>
<gene>
    <name evidence="8" type="ORF">Q3982_07955</name>
</gene>
<evidence type="ECO:0000256" key="1">
    <source>
        <dbReference type="ARBA" id="ARBA00004651"/>
    </source>
</evidence>
<dbReference type="AlphaFoldDB" id="A0AA43RIU1"/>
<evidence type="ECO:0000313" key="9">
    <source>
        <dbReference type="Proteomes" id="UP001168575"/>
    </source>
</evidence>
<comment type="subcellular location">
    <subcellularLocation>
        <location evidence="1">Cell membrane</location>
        <topology evidence="1">Multi-pass membrane protein</topology>
    </subcellularLocation>
</comment>
<dbReference type="EMBL" id="JAUMVS010000227">
    <property type="protein sequence ID" value="MDO4842589.1"/>
    <property type="molecule type" value="Genomic_DNA"/>
</dbReference>
<keyword evidence="9" id="KW-1185">Reference proteome</keyword>
<evidence type="ECO:0000256" key="6">
    <source>
        <dbReference type="SAM" id="Phobius"/>
    </source>
</evidence>
<keyword evidence="2" id="KW-1003">Cell membrane</keyword>
<dbReference type="PANTHER" id="PTHR35007">
    <property type="entry name" value="INTEGRAL MEMBRANE PROTEIN-RELATED"/>
    <property type="match status" value="1"/>
</dbReference>
<evidence type="ECO:0000256" key="3">
    <source>
        <dbReference type="ARBA" id="ARBA00022692"/>
    </source>
</evidence>
<keyword evidence="3 6" id="KW-0812">Transmembrane</keyword>
<accession>A0AA43RIU1</accession>
<keyword evidence="5 6" id="KW-0472">Membrane</keyword>